<proteinExistence type="predicted"/>
<feature type="region of interest" description="Disordered" evidence="1">
    <location>
        <begin position="471"/>
        <end position="493"/>
    </location>
</feature>
<reference evidence="2" key="1">
    <citation type="submission" date="2022-05" db="EMBL/GenBank/DDBJ databases">
        <title>The Musa troglodytarum L. genome provides insights into the mechanism of non-climacteric behaviour and enrichment of carotenoids.</title>
        <authorList>
            <person name="Wang J."/>
        </authorList>
    </citation>
    <scope>NUCLEOTIDE SEQUENCE</scope>
    <source>
        <tissue evidence="2">Leaf</tissue>
    </source>
</reference>
<dbReference type="EMBL" id="CP097510">
    <property type="protein sequence ID" value="URE34245.1"/>
    <property type="molecule type" value="Genomic_DNA"/>
</dbReference>
<dbReference type="Proteomes" id="UP001055439">
    <property type="component" value="Chromosome 8"/>
</dbReference>
<evidence type="ECO:0000313" key="2">
    <source>
        <dbReference type="EMBL" id="URE34245.1"/>
    </source>
</evidence>
<feature type="compositionally biased region" description="Polar residues" evidence="1">
    <location>
        <begin position="482"/>
        <end position="493"/>
    </location>
</feature>
<organism evidence="2 3">
    <name type="scientific">Musa troglodytarum</name>
    <name type="common">fe'i banana</name>
    <dbReference type="NCBI Taxonomy" id="320322"/>
    <lineage>
        <taxon>Eukaryota</taxon>
        <taxon>Viridiplantae</taxon>
        <taxon>Streptophyta</taxon>
        <taxon>Embryophyta</taxon>
        <taxon>Tracheophyta</taxon>
        <taxon>Spermatophyta</taxon>
        <taxon>Magnoliopsida</taxon>
        <taxon>Liliopsida</taxon>
        <taxon>Zingiberales</taxon>
        <taxon>Musaceae</taxon>
        <taxon>Musa</taxon>
    </lineage>
</organism>
<protein>
    <submittedName>
        <fullName evidence="2">Uncharacterized protein</fullName>
    </submittedName>
</protein>
<dbReference type="PANTHER" id="PTHR33443:SF35">
    <property type="entry name" value="VQ DOMAIN-CONTAINING PROTEIN"/>
    <property type="match status" value="1"/>
</dbReference>
<accession>A0A9E7HID7</accession>
<evidence type="ECO:0000256" key="1">
    <source>
        <dbReference type="SAM" id="MobiDB-lite"/>
    </source>
</evidence>
<name>A0A9E7HID7_9LILI</name>
<dbReference type="EMBL" id="CP097510">
    <property type="protein sequence ID" value="URE34246.1"/>
    <property type="molecule type" value="Genomic_DNA"/>
</dbReference>
<gene>
    <name evidence="2" type="ORF">MUK42_18030</name>
</gene>
<dbReference type="OrthoDB" id="266020at2759"/>
<keyword evidence="3" id="KW-1185">Reference proteome</keyword>
<dbReference type="InterPro" id="IPR053234">
    <property type="entry name" value="RPM1_Interactor"/>
</dbReference>
<dbReference type="PANTHER" id="PTHR33443">
    <property type="entry name" value="ZGC:112980"/>
    <property type="match status" value="1"/>
</dbReference>
<feature type="region of interest" description="Disordered" evidence="1">
    <location>
        <begin position="379"/>
        <end position="409"/>
    </location>
</feature>
<dbReference type="AlphaFoldDB" id="A0A9E7HID7"/>
<feature type="region of interest" description="Disordered" evidence="1">
    <location>
        <begin position="1"/>
        <end position="92"/>
    </location>
</feature>
<sequence length="493" mass="54183">MAPDHVVDISSDEDEFDGLSFPRANGQRQEESDDVVVVEELSAPSMKRRKQNSGSFGPVKGGASDDDDDCLVLDSDPDKLVPVVDGKGSGGGDGGDDLLIVAEKGQDGALDAIALKRNTEKMVLLPNCLKLMPLPVLRMVVVEEEEMKKTYQLACRDYPHPRHLCGNFPFNSSPHEEYCDLCHCYVCDSPAPCYYWGNGNSSSNHCHSTDKEGRWKSMRQSFKQKNMVATQPQKVTYDSPFNIPPFQDPVPPFHHYPSPLLVPHSRPNLLRPCSATSISNSNAINQRRQDQPTILSYTRRLGQQPTKSCSLKSNVQNVQIESCVAGSLTTQLVYSRTRYKRVGTMRDGFASQTNRSHNIASTKNNIPSAMSENSTYATITSWRPRSPRVGQQRSQDLLGTSPGSSADQMQATVSSQFSKPTNQSSMCPPLTAADVSQKSWQDLLASVVSELGVAACRDSDIINVQQPLMVPSLSLPHDKPFSETNAGQDTQTD</sequence>
<evidence type="ECO:0000313" key="3">
    <source>
        <dbReference type="Proteomes" id="UP001055439"/>
    </source>
</evidence>